<feature type="domain" description="N-acetyltransferase" evidence="1">
    <location>
        <begin position="1"/>
        <end position="154"/>
    </location>
</feature>
<keyword evidence="3" id="KW-1185">Reference proteome</keyword>
<dbReference type="EMBL" id="CP000885">
    <property type="protein sequence ID" value="ABX40786.1"/>
    <property type="molecule type" value="Genomic_DNA"/>
</dbReference>
<proteinExistence type="predicted"/>
<dbReference type="Pfam" id="PF13527">
    <property type="entry name" value="Acetyltransf_9"/>
    <property type="match status" value="1"/>
</dbReference>
<dbReference type="KEGG" id="cpy:Cphy_0399"/>
<dbReference type="PANTHER" id="PTHR37817">
    <property type="entry name" value="N-ACETYLTRANSFERASE EIS"/>
    <property type="match status" value="1"/>
</dbReference>
<dbReference type="Gene3D" id="3.40.630.30">
    <property type="match status" value="1"/>
</dbReference>
<dbReference type="InterPro" id="IPR000182">
    <property type="entry name" value="GNAT_dom"/>
</dbReference>
<evidence type="ECO:0000259" key="1">
    <source>
        <dbReference type="PROSITE" id="PS51186"/>
    </source>
</evidence>
<dbReference type="PANTHER" id="PTHR37817:SF1">
    <property type="entry name" value="N-ACETYLTRANSFERASE EIS"/>
    <property type="match status" value="1"/>
</dbReference>
<dbReference type="OrthoDB" id="2063981at2"/>
<sequence>MEYKTGNGYPIEKFIEFGNEVFGDEVLPGGFECLLPKLKKDTELPKHFRVIEEEGELKAMLLSLPLTLNVYDQMLSIRYIGLVAVHESARGKGYMTFLMEQVIKEMKEEKTMLSVLGGQRQRYEYFGYEPAGLEFHCAVNKTNLKHSMLSKPMDSGITIDLLKQESVEVGQAYKLFMCIPVRTLREEDSFYELLQSWRSTPYVIYKDGDFKGYLSVSVEGETGQIRELYRKDDSVSITDICYLCMEKCKVEKLEFALSLPEIKKDKELQNLCETYEITCNHSFCVFDFEAVIKAYLPFLSQTNTVLEGEARFYIEDELYTICVDEGYQTVRRESTLRDVKLKDVPSYTHKEAVRLLFTPLSSLQGNENSEELRKWFPLPLYLSILDAC</sequence>
<dbReference type="eggNOG" id="COG4552">
    <property type="taxonomic scope" value="Bacteria"/>
</dbReference>
<gene>
    <name evidence="2" type="ordered locus">Cphy_0399</name>
</gene>
<dbReference type="STRING" id="357809.Cphy_0399"/>
<dbReference type="AlphaFoldDB" id="A9KHB9"/>
<dbReference type="InterPro" id="IPR051554">
    <property type="entry name" value="Acetyltransferase_Eis"/>
</dbReference>
<dbReference type="RefSeq" id="WP_012198429.1">
    <property type="nucleotide sequence ID" value="NC_010001.1"/>
</dbReference>
<name>A9KHB9_LACP7</name>
<dbReference type="CDD" id="cd04301">
    <property type="entry name" value="NAT_SF"/>
    <property type="match status" value="1"/>
</dbReference>
<dbReference type="GO" id="GO:0030649">
    <property type="term" value="P:aminoglycoside antibiotic catabolic process"/>
    <property type="evidence" value="ECO:0007669"/>
    <property type="project" value="TreeGrafter"/>
</dbReference>
<dbReference type="InterPro" id="IPR016181">
    <property type="entry name" value="Acyl_CoA_acyltransferase"/>
</dbReference>
<evidence type="ECO:0000313" key="3">
    <source>
        <dbReference type="Proteomes" id="UP000000370"/>
    </source>
</evidence>
<protein>
    <submittedName>
        <fullName evidence="2">GCN5-related N-acetyltransferase</fullName>
    </submittedName>
</protein>
<reference evidence="3" key="1">
    <citation type="submission" date="2007-11" db="EMBL/GenBank/DDBJ databases">
        <title>Complete genome sequence of Clostridium phytofermentans ISDg.</title>
        <authorList>
            <person name="Leschine S.B."/>
            <person name="Warnick T.A."/>
            <person name="Blanchard J.L."/>
            <person name="Schnell D.J."/>
            <person name="Petit E.L."/>
            <person name="LaTouf W.G."/>
            <person name="Copeland A."/>
            <person name="Lucas S."/>
            <person name="Lapidus A."/>
            <person name="Barry K."/>
            <person name="Glavina del Rio T."/>
            <person name="Dalin E."/>
            <person name="Tice H."/>
            <person name="Pitluck S."/>
            <person name="Kiss H."/>
            <person name="Brettin T."/>
            <person name="Bruce D."/>
            <person name="Detter J.C."/>
            <person name="Han C."/>
            <person name="Kuske C."/>
            <person name="Schmutz J."/>
            <person name="Larimer F."/>
            <person name="Land M."/>
            <person name="Hauser L."/>
            <person name="Kyrpides N."/>
            <person name="Kim E.A."/>
            <person name="Richardson P."/>
        </authorList>
    </citation>
    <scope>NUCLEOTIDE SEQUENCE [LARGE SCALE GENOMIC DNA]</scope>
    <source>
        <strain evidence="3">ATCC 700394 / DSM 18823 / ISDg</strain>
    </source>
</reference>
<dbReference type="HOGENOM" id="CLU_717529_0_0_9"/>
<dbReference type="SUPFAM" id="SSF55729">
    <property type="entry name" value="Acyl-CoA N-acyltransferases (Nat)"/>
    <property type="match status" value="1"/>
</dbReference>
<organism evidence="2 3">
    <name type="scientific">Lachnoclostridium phytofermentans (strain ATCC 700394 / DSM 18823 / ISDg)</name>
    <name type="common">Clostridium phytofermentans</name>
    <dbReference type="NCBI Taxonomy" id="357809"/>
    <lineage>
        <taxon>Bacteria</taxon>
        <taxon>Bacillati</taxon>
        <taxon>Bacillota</taxon>
        <taxon>Clostridia</taxon>
        <taxon>Lachnospirales</taxon>
        <taxon>Lachnospiraceae</taxon>
    </lineage>
</organism>
<dbReference type="GO" id="GO:0034069">
    <property type="term" value="F:aminoglycoside N-acetyltransferase activity"/>
    <property type="evidence" value="ECO:0007669"/>
    <property type="project" value="TreeGrafter"/>
</dbReference>
<dbReference type="Proteomes" id="UP000000370">
    <property type="component" value="Chromosome"/>
</dbReference>
<keyword evidence="2" id="KW-0808">Transferase</keyword>
<dbReference type="PROSITE" id="PS51186">
    <property type="entry name" value="GNAT"/>
    <property type="match status" value="1"/>
</dbReference>
<evidence type="ECO:0000313" key="2">
    <source>
        <dbReference type="EMBL" id="ABX40786.1"/>
    </source>
</evidence>
<accession>A9KHB9</accession>